<evidence type="ECO:0000256" key="2">
    <source>
        <dbReference type="ARBA" id="ARBA00023125"/>
    </source>
</evidence>
<dbReference type="PROSITE" id="PS01124">
    <property type="entry name" value="HTH_ARAC_FAMILY_2"/>
    <property type="match status" value="1"/>
</dbReference>
<evidence type="ECO:0000256" key="1">
    <source>
        <dbReference type="ARBA" id="ARBA00023015"/>
    </source>
</evidence>
<sequence length="294" mass="34149">MQTISINDFLEKSNVSHMSGPGNFNMLRINEKDPCALQPIPYHRRSFYKINLLRGSYDIHFAEETYKVSKYAIFFANPLSPYNWIPGDGAHSGVYCIFNTDFFHHFGSLQAYSVFQQDGVKVFELQEEQFFRLDGIFSEMQAAYQSDDKHKYDLIRSKIYELLHFASKLDTQKGNVFQHGRASARLVKAFLDLLEEQFDVAINPNGIILKTTFDFAAALSVHPNYLNRVLKENMGSSTKQLIQERFLQQARILLRYSDLDISQIAHMLGFRELTHFSAFFRKHERISPSMCRKV</sequence>
<dbReference type="SMART" id="SM00342">
    <property type="entry name" value="HTH_ARAC"/>
    <property type="match status" value="1"/>
</dbReference>
<dbReference type="Gene3D" id="1.10.10.60">
    <property type="entry name" value="Homeodomain-like"/>
    <property type="match status" value="1"/>
</dbReference>
<evidence type="ECO:0000313" key="5">
    <source>
        <dbReference type="EMBL" id="REA63579.1"/>
    </source>
</evidence>
<evidence type="ECO:0000256" key="3">
    <source>
        <dbReference type="ARBA" id="ARBA00023163"/>
    </source>
</evidence>
<evidence type="ECO:0000259" key="4">
    <source>
        <dbReference type="PROSITE" id="PS01124"/>
    </source>
</evidence>
<dbReference type="OrthoDB" id="629929at2"/>
<keyword evidence="2" id="KW-0238">DNA-binding</keyword>
<dbReference type="RefSeq" id="WP_115829327.1">
    <property type="nucleotide sequence ID" value="NZ_QNUL01000002.1"/>
</dbReference>
<feature type="domain" description="HTH araC/xylS-type" evidence="4">
    <location>
        <begin position="188"/>
        <end position="294"/>
    </location>
</feature>
<reference evidence="5 6" key="1">
    <citation type="submission" date="2018-07" db="EMBL/GenBank/DDBJ databases">
        <title>Dyadobacter roseus sp. nov., isolated from rose rhizosphere soil.</title>
        <authorList>
            <person name="Chen L."/>
        </authorList>
    </citation>
    <scope>NUCLEOTIDE SEQUENCE [LARGE SCALE GENOMIC DNA]</scope>
    <source>
        <strain evidence="5 6">RS19</strain>
    </source>
</reference>
<name>A0A3D8YGQ4_9BACT</name>
<keyword evidence="1" id="KW-0805">Transcription regulation</keyword>
<dbReference type="PANTHER" id="PTHR43280">
    <property type="entry name" value="ARAC-FAMILY TRANSCRIPTIONAL REGULATOR"/>
    <property type="match status" value="1"/>
</dbReference>
<keyword evidence="3" id="KW-0804">Transcription</keyword>
<organism evidence="5 6">
    <name type="scientific">Dyadobacter luteus</name>
    <dbReference type="NCBI Taxonomy" id="2259619"/>
    <lineage>
        <taxon>Bacteria</taxon>
        <taxon>Pseudomonadati</taxon>
        <taxon>Bacteroidota</taxon>
        <taxon>Cytophagia</taxon>
        <taxon>Cytophagales</taxon>
        <taxon>Spirosomataceae</taxon>
        <taxon>Dyadobacter</taxon>
    </lineage>
</organism>
<comment type="caution">
    <text evidence="5">The sequence shown here is derived from an EMBL/GenBank/DDBJ whole genome shotgun (WGS) entry which is preliminary data.</text>
</comment>
<dbReference type="InterPro" id="IPR009057">
    <property type="entry name" value="Homeodomain-like_sf"/>
</dbReference>
<dbReference type="EMBL" id="QNUL01000002">
    <property type="protein sequence ID" value="REA63579.1"/>
    <property type="molecule type" value="Genomic_DNA"/>
</dbReference>
<gene>
    <name evidence="5" type="ORF">DSL64_03810</name>
</gene>
<keyword evidence="6" id="KW-1185">Reference proteome</keyword>
<dbReference type="GO" id="GO:0043565">
    <property type="term" value="F:sequence-specific DNA binding"/>
    <property type="evidence" value="ECO:0007669"/>
    <property type="project" value="InterPro"/>
</dbReference>
<dbReference type="AlphaFoldDB" id="A0A3D8YGQ4"/>
<dbReference type="SUPFAM" id="SSF46689">
    <property type="entry name" value="Homeodomain-like"/>
    <property type="match status" value="1"/>
</dbReference>
<proteinExistence type="predicted"/>
<dbReference type="InterPro" id="IPR018060">
    <property type="entry name" value="HTH_AraC"/>
</dbReference>
<dbReference type="Pfam" id="PF12833">
    <property type="entry name" value="HTH_18"/>
    <property type="match status" value="1"/>
</dbReference>
<dbReference type="Proteomes" id="UP000256373">
    <property type="component" value="Unassembled WGS sequence"/>
</dbReference>
<dbReference type="GO" id="GO:0003700">
    <property type="term" value="F:DNA-binding transcription factor activity"/>
    <property type="evidence" value="ECO:0007669"/>
    <property type="project" value="InterPro"/>
</dbReference>
<protein>
    <submittedName>
        <fullName evidence="5">AraC family transcriptional regulator</fullName>
    </submittedName>
</protein>
<dbReference type="PANTHER" id="PTHR43280:SF2">
    <property type="entry name" value="HTH-TYPE TRANSCRIPTIONAL REGULATOR EXSA"/>
    <property type="match status" value="1"/>
</dbReference>
<accession>A0A3D8YGQ4</accession>
<evidence type="ECO:0000313" key="6">
    <source>
        <dbReference type="Proteomes" id="UP000256373"/>
    </source>
</evidence>